<evidence type="ECO:0000313" key="2">
    <source>
        <dbReference type="Proteomes" id="UP000714275"/>
    </source>
</evidence>
<organism evidence="1 2">
    <name type="scientific">Suillus placidus</name>
    <dbReference type="NCBI Taxonomy" id="48579"/>
    <lineage>
        <taxon>Eukaryota</taxon>
        <taxon>Fungi</taxon>
        <taxon>Dikarya</taxon>
        <taxon>Basidiomycota</taxon>
        <taxon>Agaricomycotina</taxon>
        <taxon>Agaricomycetes</taxon>
        <taxon>Agaricomycetidae</taxon>
        <taxon>Boletales</taxon>
        <taxon>Suillineae</taxon>
        <taxon>Suillaceae</taxon>
        <taxon>Suillus</taxon>
    </lineage>
</organism>
<comment type="caution">
    <text evidence="1">The sequence shown here is derived from an EMBL/GenBank/DDBJ whole genome shotgun (WGS) entry which is preliminary data.</text>
</comment>
<keyword evidence="2" id="KW-1185">Reference proteome</keyword>
<dbReference type="AlphaFoldDB" id="A0A9P7A3H0"/>
<dbReference type="OrthoDB" id="2625543at2759"/>
<reference evidence="1" key="1">
    <citation type="journal article" date="2020" name="New Phytol.">
        <title>Comparative genomics reveals dynamic genome evolution in host specialist ectomycorrhizal fungi.</title>
        <authorList>
            <person name="Lofgren L.A."/>
            <person name="Nguyen N.H."/>
            <person name="Vilgalys R."/>
            <person name="Ruytinx J."/>
            <person name="Liao H.L."/>
            <person name="Branco S."/>
            <person name="Kuo A."/>
            <person name="LaButti K."/>
            <person name="Lipzen A."/>
            <person name="Andreopoulos W."/>
            <person name="Pangilinan J."/>
            <person name="Riley R."/>
            <person name="Hundley H."/>
            <person name="Na H."/>
            <person name="Barry K."/>
            <person name="Grigoriev I.V."/>
            <person name="Stajich J.E."/>
            <person name="Kennedy P.G."/>
        </authorList>
    </citation>
    <scope>NUCLEOTIDE SEQUENCE</scope>
    <source>
        <strain evidence="1">DOB743</strain>
    </source>
</reference>
<dbReference type="EMBL" id="JABBWD010000006">
    <property type="protein sequence ID" value="KAG1781408.1"/>
    <property type="molecule type" value="Genomic_DNA"/>
</dbReference>
<name>A0A9P7A3H0_9AGAM</name>
<proteinExistence type="predicted"/>
<evidence type="ECO:0000313" key="1">
    <source>
        <dbReference type="EMBL" id="KAG1781408.1"/>
    </source>
</evidence>
<accession>A0A9P7A3H0</accession>
<dbReference type="Proteomes" id="UP000714275">
    <property type="component" value="Unassembled WGS sequence"/>
</dbReference>
<protein>
    <submittedName>
        <fullName evidence="1">Uncharacterized protein</fullName>
    </submittedName>
</protein>
<sequence length="98" mass="10547">MVINPSETLVLPCGNETARYRLKGIIYAGGGHFTARLIADNATWTYDGQVNDGRPCMEPSLSESVQLRDLDGRQAHLCVYACMTSSSSATPTPLLSPS</sequence>
<gene>
    <name evidence="1" type="ORF">EV702DRAFT_963175</name>
</gene>